<dbReference type="InterPro" id="IPR051313">
    <property type="entry name" value="Bact_iron-sidero_bind"/>
</dbReference>
<dbReference type="GO" id="GO:1901678">
    <property type="term" value="P:iron coordination entity transport"/>
    <property type="evidence" value="ECO:0007669"/>
    <property type="project" value="UniProtKB-ARBA"/>
</dbReference>
<dbReference type="Gene3D" id="3.40.50.1980">
    <property type="entry name" value="Nitrogenase molybdenum iron protein domain"/>
    <property type="match status" value="2"/>
</dbReference>
<evidence type="ECO:0000256" key="4">
    <source>
        <dbReference type="ARBA" id="ARBA00022729"/>
    </source>
</evidence>
<evidence type="ECO:0000256" key="1">
    <source>
        <dbReference type="ARBA" id="ARBA00004196"/>
    </source>
</evidence>
<keyword evidence="4 6" id="KW-0732">Signal</keyword>
<dbReference type="RefSeq" id="WP_090949131.1">
    <property type="nucleotide sequence ID" value="NZ_FOJS01000015.1"/>
</dbReference>
<evidence type="ECO:0000259" key="7">
    <source>
        <dbReference type="PROSITE" id="PS50983"/>
    </source>
</evidence>
<dbReference type="SUPFAM" id="SSF53807">
    <property type="entry name" value="Helical backbone' metal receptor"/>
    <property type="match status" value="1"/>
</dbReference>
<comment type="similarity">
    <text evidence="2">Belongs to the bacterial solute-binding protein 8 family.</text>
</comment>
<dbReference type="OrthoDB" id="63946at2"/>
<dbReference type="PROSITE" id="PS51257">
    <property type="entry name" value="PROKAR_LIPOPROTEIN"/>
    <property type="match status" value="1"/>
</dbReference>
<comment type="subcellular location">
    <subcellularLocation>
        <location evidence="1">Cell envelope</location>
    </subcellularLocation>
</comment>
<feature type="coiled-coil region" evidence="5">
    <location>
        <begin position="165"/>
        <end position="192"/>
    </location>
</feature>
<sequence length="315" mass="35001">MIKKRWLPIFVAFFTAILLAACGNEENASGTKTKSDREEITIKHELGETKVKKKPEKVVVFDFGVLDSLDKLGVEVAGVPQANIPSYLEKYKDSKYENVGGLMEPDFEKISEIAPDLIIISGRQADSYEKFAEIAPTVYMGIDTKNYMDSFTNNMKTLGKIFGKEKEVEKELARMNEQIEAVKAKTEKANGKALIVLTTGGKVSAYGPGSRFGIIHDVLGIQPVDANIKVSPHGQSISFEYIAEKNPDYLFVVDRDAVVEGKPSAKQTIENELVKKTNAYKNNRIIYLNPNYWYLSGGGLISVTEMINEVEKGIE</sequence>
<gene>
    <name evidence="8" type="ORF">SAMN05192569_101523</name>
</gene>
<evidence type="ECO:0000313" key="9">
    <source>
        <dbReference type="Proteomes" id="UP000198650"/>
    </source>
</evidence>
<dbReference type="EMBL" id="FOJS01000015">
    <property type="protein sequence ID" value="SFA47631.1"/>
    <property type="molecule type" value="Genomic_DNA"/>
</dbReference>
<dbReference type="AlphaFoldDB" id="A0A1I0T7B0"/>
<keyword evidence="3" id="KW-0813">Transport</keyword>
<dbReference type="PANTHER" id="PTHR30532:SF28">
    <property type="entry name" value="PETROBACTIN-BINDING PROTEIN YCLQ"/>
    <property type="match status" value="1"/>
</dbReference>
<keyword evidence="5" id="KW-0175">Coiled coil</keyword>
<dbReference type="GO" id="GO:0030288">
    <property type="term" value="C:outer membrane-bounded periplasmic space"/>
    <property type="evidence" value="ECO:0007669"/>
    <property type="project" value="TreeGrafter"/>
</dbReference>
<protein>
    <submittedName>
        <fullName evidence="8">Iron complex transport system substrate-binding protein</fullName>
    </submittedName>
</protein>
<dbReference type="CDD" id="cd01140">
    <property type="entry name" value="FatB"/>
    <property type="match status" value="1"/>
</dbReference>
<dbReference type="Proteomes" id="UP000198650">
    <property type="component" value="Unassembled WGS sequence"/>
</dbReference>
<dbReference type="PROSITE" id="PS50983">
    <property type="entry name" value="FE_B12_PBP"/>
    <property type="match status" value="1"/>
</dbReference>
<evidence type="ECO:0000256" key="6">
    <source>
        <dbReference type="SAM" id="SignalP"/>
    </source>
</evidence>
<dbReference type="PANTHER" id="PTHR30532">
    <property type="entry name" value="IRON III DICITRATE-BINDING PERIPLASMIC PROTEIN"/>
    <property type="match status" value="1"/>
</dbReference>
<proteinExistence type="inferred from homology"/>
<dbReference type="InterPro" id="IPR033870">
    <property type="entry name" value="FatB"/>
</dbReference>
<evidence type="ECO:0000256" key="3">
    <source>
        <dbReference type="ARBA" id="ARBA00022448"/>
    </source>
</evidence>
<evidence type="ECO:0000313" key="8">
    <source>
        <dbReference type="EMBL" id="SFA47631.1"/>
    </source>
</evidence>
<evidence type="ECO:0000256" key="5">
    <source>
        <dbReference type="SAM" id="Coils"/>
    </source>
</evidence>
<dbReference type="STRING" id="186116.SAMN05192569_101523"/>
<dbReference type="Pfam" id="PF01497">
    <property type="entry name" value="Peripla_BP_2"/>
    <property type="match status" value="1"/>
</dbReference>
<accession>A0A1I0T7B0</accession>
<feature type="chain" id="PRO_5038770066" evidence="6">
    <location>
        <begin position="21"/>
        <end position="315"/>
    </location>
</feature>
<evidence type="ECO:0000256" key="2">
    <source>
        <dbReference type="ARBA" id="ARBA00008814"/>
    </source>
</evidence>
<feature type="domain" description="Fe/B12 periplasmic-binding" evidence="7">
    <location>
        <begin position="57"/>
        <end position="315"/>
    </location>
</feature>
<feature type="signal peptide" evidence="6">
    <location>
        <begin position="1"/>
        <end position="20"/>
    </location>
</feature>
<dbReference type="InterPro" id="IPR002491">
    <property type="entry name" value="ABC_transptr_periplasmic_BD"/>
</dbReference>
<reference evidence="9" key="1">
    <citation type="submission" date="2016-10" db="EMBL/GenBank/DDBJ databases">
        <authorList>
            <person name="Varghese N."/>
            <person name="Submissions S."/>
        </authorList>
    </citation>
    <scope>NUCLEOTIDE SEQUENCE [LARGE SCALE GENOMIC DNA]</scope>
    <source>
        <strain evidence="9">M1</strain>
    </source>
</reference>
<name>A0A1I0T7B0_9BACL</name>
<keyword evidence="9" id="KW-1185">Reference proteome</keyword>
<organism evidence="8 9">
    <name type="scientific">Parageobacillus thermantarcticus</name>
    <dbReference type="NCBI Taxonomy" id="186116"/>
    <lineage>
        <taxon>Bacteria</taxon>
        <taxon>Bacillati</taxon>
        <taxon>Bacillota</taxon>
        <taxon>Bacilli</taxon>
        <taxon>Bacillales</taxon>
        <taxon>Anoxybacillaceae</taxon>
        <taxon>Parageobacillus</taxon>
    </lineage>
</organism>